<dbReference type="InterPro" id="IPR042098">
    <property type="entry name" value="TauD-like_sf"/>
</dbReference>
<keyword evidence="6" id="KW-0223">Dioxygenase</keyword>
<keyword evidence="2" id="KW-0560">Oxidoreductase</keyword>
<evidence type="ECO:0000256" key="2">
    <source>
        <dbReference type="ARBA" id="ARBA00023002"/>
    </source>
</evidence>
<dbReference type="Pfam" id="PF02668">
    <property type="entry name" value="TauD"/>
    <property type="match status" value="1"/>
</dbReference>
<evidence type="ECO:0000256" key="1">
    <source>
        <dbReference type="ARBA" id="ARBA00001954"/>
    </source>
</evidence>
<organism evidence="6 7">
    <name type="scientific">Nonomuraea turkmeniaca</name>
    <dbReference type="NCBI Taxonomy" id="103838"/>
    <lineage>
        <taxon>Bacteria</taxon>
        <taxon>Bacillati</taxon>
        <taxon>Actinomycetota</taxon>
        <taxon>Actinomycetes</taxon>
        <taxon>Streptosporangiales</taxon>
        <taxon>Streptosporangiaceae</taxon>
        <taxon>Nonomuraea</taxon>
    </lineage>
</organism>
<feature type="domain" description="TauD/TfdA-like" evidence="5">
    <location>
        <begin position="44"/>
        <end position="298"/>
    </location>
</feature>
<evidence type="ECO:0000256" key="4">
    <source>
        <dbReference type="ARBA" id="ARBA00023194"/>
    </source>
</evidence>
<evidence type="ECO:0000256" key="3">
    <source>
        <dbReference type="ARBA" id="ARBA00023004"/>
    </source>
</evidence>
<dbReference type="GO" id="GO:0051213">
    <property type="term" value="F:dioxygenase activity"/>
    <property type="evidence" value="ECO:0007669"/>
    <property type="project" value="UniProtKB-KW"/>
</dbReference>
<dbReference type="InterPro" id="IPR050411">
    <property type="entry name" value="AlphaKG_dependent_hydroxylases"/>
</dbReference>
<gene>
    <name evidence="6" type="ORF">ETD86_08325</name>
</gene>
<dbReference type="SUPFAM" id="SSF51197">
    <property type="entry name" value="Clavaminate synthase-like"/>
    <property type="match status" value="1"/>
</dbReference>
<dbReference type="Proteomes" id="UP000309128">
    <property type="component" value="Unassembled WGS sequence"/>
</dbReference>
<dbReference type="PANTHER" id="PTHR10696">
    <property type="entry name" value="GAMMA-BUTYROBETAINE HYDROXYLASE-RELATED"/>
    <property type="match status" value="1"/>
</dbReference>
<reference evidence="6 7" key="1">
    <citation type="submission" date="2019-05" db="EMBL/GenBank/DDBJ databases">
        <title>Draft genome sequence of Nonomuraea turkmeniaca DSM 43926.</title>
        <authorList>
            <person name="Saricaoglu S."/>
            <person name="Isik K."/>
        </authorList>
    </citation>
    <scope>NUCLEOTIDE SEQUENCE [LARGE SCALE GENOMIC DNA]</scope>
    <source>
        <strain evidence="6 7">DSM 43926</strain>
    </source>
</reference>
<proteinExistence type="predicted"/>
<dbReference type="PANTHER" id="PTHR10696:SF56">
    <property type="entry name" value="TAUD_TFDA-LIKE DOMAIN-CONTAINING PROTEIN"/>
    <property type="match status" value="1"/>
</dbReference>
<comment type="caution">
    <text evidence="6">The sequence shown here is derived from an EMBL/GenBank/DDBJ whole genome shotgun (WGS) entry which is preliminary data.</text>
</comment>
<dbReference type="EMBL" id="VCKY01000019">
    <property type="protein sequence ID" value="TMR23458.1"/>
    <property type="molecule type" value="Genomic_DNA"/>
</dbReference>
<dbReference type="RefSeq" id="WP_138665512.1">
    <property type="nucleotide sequence ID" value="NZ_VCKY01000019.1"/>
</dbReference>
<sequence>MTVAQVLGPGEWLGAEIRDSDAWRVPLDEGHRREVLAAVRAAPDEITRESFPLPTLGPVLRRVREELVGGRGFALVQGVPTDGMDGRQYEIAALSLACHVGSIVRQGPDNSPLMHVRDTGADPAQARTKSYQHSGRLGYHSDPTDIVALLCVRPAKSGGLSAIVSSVAVHNELVRTRPDLAELLYQPWWHDRRTGDGPDSFFTKPICAPRAGGGLSVSYGPDYLRSAQRGAHVPPFTHAQEEAMDLLDRLTNDPRFALTMDLRAGDMQFLNNHVVLHSRTAYEDHPEPERRRHLLRLWLTADRLQ</sequence>
<keyword evidence="3" id="KW-0408">Iron</keyword>
<name>A0A5S4FS09_9ACTN</name>
<protein>
    <submittedName>
        <fullName evidence="6">TauD/TfdA family dioxygenase</fullName>
    </submittedName>
</protein>
<keyword evidence="4" id="KW-0045">Antibiotic biosynthesis</keyword>
<accession>A0A5S4FS09</accession>
<keyword evidence="7" id="KW-1185">Reference proteome</keyword>
<evidence type="ECO:0000313" key="6">
    <source>
        <dbReference type="EMBL" id="TMR23458.1"/>
    </source>
</evidence>
<dbReference type="Gene3D" id="3.60.130.10">
    <property type="entry name" value="Clavaminate synthase-like"/>
    <property type="match status" value="1"/>
</dbReference>
<dbReference type="OrthoDB" id="5491415at2"/>
<comment type="cofactor">
    <cofactor evidence="1">
        <name>Fe(2+)</name>
        <dbReference type="ChEBI" id="CHEBI:29033"/>
    </cofactor>
</comment>
<dbReference type="InterPro" id="IPR003819">
    <property type="entry name" value="TauD/TfdA-like"/>
</dbReference>
<dbReference type="AlphaFoldDB" id="A0A5S4FS09"/>
<evidence type="ECO:0000259" key="5">
    <source>
        <dbReference type="Pfam" id="PF02668"/>
    </source>
</evidence>
<evidence type="ECO:0000313" key="7">
    <source>
        <dbReference type="Proteomes" id="UP000309128"/>
    </source>
</evidence>
<dbReference type="GO" id="GO:0017000">
    <property type="term" value="P:antibiotic biosynthetic process"/>
    <property type="evidence" value="ECO:0007669"/>
    <property type="project" value="UniProtKB-KW"/>
</dbReference>